<gene>
    <name evidence="2" type="ORF">P8C59_001069</name>
</gene>
<organism evidence="2 3">
    <name type="scientific">Phyllachora maydis</name>
    <dbReference type="NCBI Taxonomy" id="1825666"/>
    <lineage>
        <taxon>Eukaryota</taxon>
        <taxon>Fungi</taxon>
        <taxon>Dikarya</taxon>
        <taxon>Ascomycota</taxon>
        <taxon>Pezizomycotina</taxon>
        <taxon>Sordariomycetes</taxon>
        <taxon>Sordariomycetidae</taxon>
        <taxon>Phyllachorales</taxon>
        <taxon>Phyllachoraceae</taxon>
        <taxon>Phyllachora</taxon>
    </lineage>
</organism>
<accession>A0AAD9HXM9</accession>
<protein>
    <submittedName>
        <fullName evidence="2">Uncharacterized protein</fullName>
    </submittedName>
</protein>
<dbReference type="Proteomes" id="UP001217918">
    <property type="component" value="Unassembled WGS sequence"/>
</dbReference>
<keyword evidence="1" id="KW-0732">Signal</keyword>
<evidence type="ECO:0000256" key="1">
    <source>
        <dbReference type="SAM" id="SignalP"/>
    </source>
</evidence>
<feature type="chain" id="PRO_5042128010" evidence="1">
    <location>
        <begin position="26"/>
        <end position="238"/>
    </location>
</feature>
<comment type="caution">
    <text evidence="2">The sequence shown here is derived from an EMBL/GenBank/DDBJ whole genome shotgun (WGS) entry which is preliminary data.</text>
</comment>
<sequence>MQVSMPVLALAWALAALGLSSPAAAPPTHALHARSPPRARVQGTREYWIWNSRRARGDDHGHGHGHRPPALLQEGHTYFFFADVPATDATDAWLAARRPHLAGARAFMHGLQHVYLVVVSVFAHGTGTGRRLFPVESFWDAVEGGRGSGPARTVVRAHRVWPSEAADDELWHELPLTFRYARDLETPEMGALLRLEKEMSRAATRWARKNPYLTAAGTCKHFVEYMVQTDYPGQSLDR</sequence>
<dbReference type="EMBL" id="JAQQPM010000001">
    <property type="protein sequence ID" value="KAK2067318.1"/>
    <property type="molecule type" value="Genomic_DNA"/>
</dbReference>
<evidence type="ECO:0000313" key="2">
    <source>
        <dbReference type="EMBL" id="KAK2067318.1"/>
    </source>
</evidence>
<proteinExistence type="predicted"/>
<dbReference type="AlphaFoldDB" id="A0AAD9HXM9"/>
<reference evidence="2" key="1">
    <citation type="journal article" date="2023" name="Mol. Plant Microbe Interact.">
        <title>Elucidating the Obligate Nature and Biological Capacity of an Invasive Fungal Corn Pathogen.</title>
        <authorList>
            <person name="MacCready J.S."/>
            <person name="Roggenkamp E.M."/>
            <person name="Gdanetz K."/>
            <person name="Chilvers M.I."/>
        </authorList>
    </citation>
    <scope>NUCLEOTIDE SEQUENCE</scope>
    <source>
        <strain evidence="2">PM02</strain>
    </source>
</reference>
<evidence type="ECO:0000313" key="3">
    <source>
        <dbReference type="Proteomes" id="UP001217918"/>
    </source>
</evidence>
<feature type="signal peptide" evidence="1">
    <location>
        <begin position="1"/>
        <end position="25"/>
    </location>
</feature>
<keyword evidence="3" id="KW-1185">Reference proteome</keyword>
<name>A0AAD9HXM9_9PEZI</name>